<reference evidence="13" key="1">
    <citation type="submission" date="2016-06" db="EMBL/GenBank/DDBJ databases">
        <authorList>
            <person name="Nascimento L."/>
            <person name="Pereira R.V."/>
            <person name="Martins L.F."/>
            <person name="Quaggio R.B."/>
            <person name="Silva A.M."/>
            <person name="Setubal J.C."/>
        </authorList>
    </citation>
    <scope>NUCLEOTIDE SEQUENCE [LARGE SCALE GENOMIC DNA]</scope>
</reference>
<keyword evidence="8 11" id="KW-0067">ATP-binding</keyword>
<keyword evidence="6 11" id="KW-0547">Nucleotide-binding</keyword>
<comment type="pathway">
    <text evidence="3 11">Cofactor biosynthesis; thiamine diphosphate biosynthesis; 4-methyl-5-(2-phosphoethyl)-thiazole from 5-(2-hydroxyethyl)-4-methylthiazole: step 1/1.</text>
</comment>
<dbReference type="UniPathway" id="UPA00060">
    <property type="reaction ID" value="UER00139"/>
</dbReference>
<evidence type="ECO:0000256" key="7">
    <source>
        <dbReference type="ARBA" id="ARBA00022777"/>
    </source>
</evidence>
<comment type="cofactor">
    <cofactor evidence="2 11">
        <name>Mg(2+)</name>
        <dbReference type="ChEBI" id="CHEBI:18420"/>
    </cofactor>
</comment>
<evidence type="ECO:0000256" key="2">
    <source>
        <dbReference type="ARBA" id="ARBA00001946"/>
    </source>
</evidence>
<dbReference type="HAMAP" id="MF_00228">
    <property type="entry name" value="Thz_kinase"/>
    <property type="match status" value="1"/>
</dbReference>
<evidence type="ECO:0000256" key="10">
    <source>
        <dbReference type="ARBA" id="ARBA00022977"/>
    </source>
</evidence>
<comment type="function">
    <text evidence="11">Catalyzes the phosphorylation of the hydroxyl group of 4-methyl-5-beta-hydroxyethylthiazole (THZ).</text>
</comment>
<dbReference type="GO" id="GO:0000287">
    <property type="term" value="F:magnesium ion binding"/>
    <property type="evidence" value="ECO:0007669"/>
    <property type="project" value="UniProtKB-UniRule"/>
</dbReference>
<proteinExistence type="inferred from homology"/>
<evidence type="ECO:0000256" key="1">
    <source>
        <dbReference type="ARBA" id="ARBA00001771"/>
    </source>
</evidence>
<dbReference type="GO" id="GO:0009228">
    <property type="term" value="P:thiamine biosynthetic process"/>
    <property type="evidence" value="ECO:0007669"/>
    <property type="project" value="UniProtKB-KW"/>
</dbReference>
<dbReference type="EMBL" id="LZRT01000090">
    <property type="protein sequence ID" value="OUM86444.1"/>
    <property type="molecule type" value="Genomic_DNA"/>
</dbReference>
<evidence type="ECO:0000313" key="13">
    <source>
        <dbReference type="Proteomes" id="UP000196475"/>
    </source>
</evidence>
<keyword evidence="4 11" id="KW-0808">Transferase</keyword>
<protein>
    <recommendedName>
        <fullName evidence="11">Hydroxyethylthiazole kinase</fullName>
        <ecNumber evidence="11">2.7.1.50</ecNumber>
    </recommendedName>
    <alternativeName>
        <fullName evidence="11">4-methyl-5-beta-hydroxyethylthiazole kinase</fullName>
        <shortName evidence="11">TH kinase</shortName>
        <shortName evidence="11">Thz kinase</shortName>
    </alternativeName>
</protein>
<evidence type="ECO:0000313" key="12">
    <source>
        <dbReference type="EMBL" id="OUM86444.1"/>
    </source>
</evidence>
<feature type="binding site" evidence="11">
    <location>
        <position position="197"/>
    </location>
    <ligand>
        <name>substrate</name>
    </ligand>
</feature>
<comment type="caution">
    <text evidence="12">The sequence shown here is derived from an EMBL/GenBank/DDBJ whole genome shotgun (WGS) entry which is preliminary data.</text>
</comment>
<dbReference type="InterPro" id="IPR029056">
    <property type="entry name" value="Ribokinase-like"/>
</dbReference>
<keyword evidence="7 11" id="KW-0418">Kinase</keyword>
<dbReference type="Pfam" id="PF02110">
    <property type="entry name" value="HK"/>
    <property type="match status" value="1"/>
</dbReference>
<sequence>MENGFGKRVAELRNKVREQVPLIQHITNVVVTNFTANGTLAMGASPVMAYAHEEVEEMVRLANALVLNIGTLTADEVEAMVLAGREANRRGIPVLLDPVGAGTTRYRLEAAKRILEQVSITTVRGNAAEVAALTGLAWESRGVDSVGEHGNRIQLAKDAFKMLGITVAVTGPVDVVAGKSGVLTVENGVPMLGLVTGTGCLATGAVAAFTAVEQDEVLAAASALAYYGLAAEVAVARAQGPGSFQMAFLDELYRLSDQELKEGVRITAVEWR</sequence>
<dbReference type="NCBIfam" id="NF006830">
    <property type="entry name" value="PRK09355.1"/>
    <property type="match status" value="1"/>
</dbReference>
<dbReference type="PIRSF" id="PIRSF000513">
    <property type="entry name" value="Thz_kinase"/>
    <property type="match status" value="1"/>
</dbReference>
<organism evidence="12 13">
    <name type="scientific">Bacillus thermozeamaize</name>
    <dbReference type="NCBI Taxonomy" id="230954"/>
    <lineage>
        <taxon>Bacteria</taxon>
        <taxon>Bacillati</taxon>
        <taxon>Bacillota</taxon>
        <taxon>Bacilli</taxon>
        <taxon>Bacillales</taxon>
        <taxon>Bacillaceae</taxon>
        <taxon>Bacillus</taxon>
    </lineage>
</organism>
<evidence type="ECO:0000256" key="4">
    <source>
        <dbReference type="ARBA" id="ARBA00022679"/>
    </source>
</evidence>
<keyword evidence="5 11" id="KW-0479">Metal-binding</keyword>
<dbReference type="EC" id="2.7.1.50" evidence="11"/>
<name>A0A1Y3PH51_9BACI</name>
<keyword evidence="9 11" id="KW-0460">Magnesium</keyword>
<evidence type="ECO:0000256" key="8">
    <source>
        <dbReference type="ARBA" id="ARBA00022840"/>
    </source>
</evidence>
<dbReference type="Proteomes" id="UP000196475">
    <property type="component" value="Unassembled WGS sequence"/>
</dbReference>
<dbReference type="GO" id="GO:0009229">
    <property type="term" value="P:thiamine diphosphate biosynthetic process"/>
    <property type="evidence" value="ECO:0007669"/>
    <property type="project" value="UniProtKB-UniRule"/>
</dbReference>
<dbReference type="GO" id="GO:0005524">
    <property type="term" value="F:ATP binding"/>
    <property type="evidence" value="ECO:0007669"/>
    <property type="project" value="UniProtKB-UniRule"/>
</dbReference>
<dbReference type="NCBIfam" id="TIGR00694">
    <property type="entry name" value="thiM"/>
    <property type="match status" value="1"/>
</dbReference>
<accession>A0A1Y3PH51</accession>
<dbReference type="AlphaFoldDB" id="A0A1Y3PH51"/>
<gene>
    <name evidence="11" type="primary">thiM</name>
    <name evidence="12" type="ORF">BAA01_06775</name>
</gene>
<dbReference type="Gene3D" id="3.40.1190.20">
    <property type="match status" value="1"/>
</dbReference>
<feature type="binding site" evidence="11">
    <location>
        <position position="124"/>
    </location>
    <ligand>
        <name>ATP</name>
        <dbReference type="ChEBI" id="CHEBI:30616"/>
    </ligand>
</feature>
<evidence type="ECO:0000256" key="5">
    <source>
        <dbReference type="ARBA" id="ARBA00022723"/>
    </source>
</evidence>
<feature type="binding site" evidence="11">
    <location>
        <position position="48"/>
    </location>
    <ligand>
        <name>substrate</name>
    </ligand>
</feature>
<evidence type="ECO:0000256" key="11">
    <source>
        <dbReference type="HAMAP-Rule" id="MF_00228"/>
    </source>
</evidence>
<dbReference type="GO" id="GO:0004417">
    <property type="term" value="F:hydroxyethylthiazole kinase activity"/>
    <property type="evidence" value="ECO:0007669"/>
    <property type="project" value="UniProtKB-UniRule"/>
</dbReference>
<dbReference type="PRINTS" id="PR01099">
    <property type="entry name" value="HYETHTZKNASE"/>
</dbReference>
<comment type="catalytic activity">
    <reaction evidence="1 11">
        <text>5-(2-hydroxyethyl)-4-methylthiazole + ATP = 4-methyl-5-(2-phosphooxyethyl)-thiazole + ADP + H(+)</text>
        <dbReference type="Rhea" id="RHEA:24212"/>
        <dbReference type="ChEBI" id="CHEBI:15378"/>
        <dbReference type="ChEBI" id="CHEBI:17957"/>
        <dbReference type="ChEBI" id="CHEBI:30616"/>
        <dbReference type="ChEBI" id="CHEBI:58296"/>
        <dbReference type="ChEBI" id="CHEBI:456216"/>
        <dbReference type="EC" id="2.7.1.50"/>
    </reaction>
</comment>
<dbReference type="SUPFAM" id="SSF53613">
    <property type="entry name" value="Ribokinase-like"/>
    <property type="match status" value="1"/>
</dbReference>
<feature type="binding site" evidence="11">
    <location>
        <position position="170"/>
    </location>
    <ligand>
        <name>ATP</name>
        <dbReference type="ChEBI" id="CHEBI:30616"/>
    </ligand>
</feature>
<evidence type="ECO:0000256" key="6">
    <source>
        <dbReference type="ARBA" id="ARBA00022741"/>
    </source>
</evidence>
<evidence type="ECO:0000256" key="9">
    <source>
        <dbReference type="ARBA" id="ARBA00022842"/>
    </source>
</evidence>
<comment type="similarity">
    <text evidence="11">Belongs to the Thz kinase family.</text>
</comment>
<evidence type="ECO:0000256" key="3">
    <source>
        <dbReference type="ARBA" id="ARBA00004868"/>
    </source>
</evidence>
<keyword evidence="10 11" id="KW-0784">Thiamine biosynthesis</keyword>
<dbReference type="CDD" id="cd01170">
    <property type="entry name" value="THZ_kinase"/>
    <property type="match status" value="1"/>
</dbReference>
<dbReference type="InterPro" id="IPR000417">
    <property type="entry name" value="Hyethyz_kinase"/>
</dbReference>